<proteinExistence type="predicted"/>
<name>A0ABS5R160_9LACO</name>
<keyword evidence="2" id="KW-1185">Reference proteome</keyword>
<organism evidence="1 2">
    <name type="scientific">Fructobacillus broussonetiae</name>
    <dbReference type="NCBI Taxonomy" id="2713173"/>
    <lineage>
        <taxon>Bacteria</taxon>
        <taxon>Bacillati</taxon>
        <taxon>Bacillota</taxon>
        <taxon>Bacilli</taxon>
        <taxon>Lactobacillales</taxon>
        <taxon>Lactobacillaceae</taxon>
        <taxon>Fructobacillus</taxon>
    </lineage>
</organism>
<dbReference type="RefSeq" id="WP_213809466.1">
    <property type="nucleotide sequence ID" value="NZ_JAAMFK010000009.1"/>
</dbReference>
<sequence length="113" mass="12898">MEQEFLGSVVYEDTFQNFVSELEPRFDKAILVDVNVNNYAGISSVDFVFKLENIGKHEHPNLIGSLVQSLHYQPLLLNKIGFKKDDKFSFGSIYLDDEDKLILNTALLKKEGN</sequence>
<dbReference type="Proteomes" id="UP001519504">
    <property type="component" value="Unassembled WGS sequence"/>
</dbReference>
<evidence type="ECO:0000313" key="1">
    <source>
        <dbReference type="EMBL" id="MBS9339184.1"/>
    </source>
</evidence>
<dbReference type="EMBL" id="JAAMFK010000009">
    <property type="protein sequence ID" value="MBS9339184.1"/>
    <property type="molecule type" value="Genomic_DNA"/>
</dbReference>
<gene>
    <name evidence="1" type="ORF">G6R29_06070</name>
</gene>
<accession>A0ABS5R160</accession>
<comment type="caution">
    <text evidence="1">The sequence shown here is derived from an EMBL/GenBank/DDBJ whole genome shotgun (WGS) entry which is preliminary data.</text>
</comment>
<evidence type="ECO:0000313" key="2">
    <source>
        <dbReference type="Proteomes" id="UP001519504"/>
    </source>
</evidence>
<protein>
    <submittedName>
        <fullName evidence="1">Uncharacterized protein</fullName>
    </submittedName>
</protein>
<reference evidence="1 2" key="1">
    <citation type="submission" date="2020-02" db="EMBL/GenBank/DDBJ databases">
        <title>Fructobacillus sp. isolated from paper mulberry of Taiwan.</title>
        <authorList>
            <person name="Lin S.-T."/>
        </authorList>
    </citation>
    <scope>NUCLEOTIDE SEQUENCE [LARGE SCALE GENOMIC DNA]</scope>
    <source>
        <strain evidence="1 2">M2-14</strain>
    </source>
</reference>